<dbReference type="OMA" id="PCGQPDP"/>
<evidence type="ECO:0000256" key="5">
    <source>
        <dbReference type="ARBA" id="ARBA00022771"/>
    </source>
</evidence>
<evidence type="ECO:0000256" key="9">
    <source>
        <dbReference type="ARBA" id="ARBA00023242"/>
    </source>
</evidence>
<dbReference type="InterPro" id="IPR001374">
    <property type="entry name" value="R3H_dom"/>
</dbReference>
<keyword evidence="9" id="KW-0539">Nucleus</keyword>
<keyword evidence="7" id="KW-0805">Transcription regulation</keyword>
<dbReference type="Pfam" id="PF01422">
    <property type="entry name" value="zf-NF-X1"/>
    <property type="match status" value="8"/>
</dbReference>
<dbReference type="GO" id="GO:0000981">
    <property type="term" value="F:DNA-binding transcription factor activity, RNA polymerase II-specific"/>
    <property type="evidence" value="ECO:0007669"/>
    <property type="project" value="TreeGrafter"/>
</dbReference>
<dbReference type="Gene3D" id="3.30.1370.50">
    <property type="entry name" value="R3H-like domain"/>
    <property type="match status" value="1"/>
</dbReference>
<dbReference type="GeneID" id="26904465"/>
<dbReference type="Pfam" id="PF01424">
    <property type="entry name" value="R3H"/>
    <property type="match status" value="1"/>
</dbReference>
<keyword evidence="6" id="KW-0862">Zinc</keyword>
<dbReference type="EMBL" id="LGTL01000006">
    <property type="protein sequence ID" value="KPA81944.1"/>
    <property type="molecule type" value="Genomic_DNA"/>
</dbReference>
<evidence type="ECO:0000256" key="4">
    <source>
        <dbReference type="ARBA" id="ARBA00022737"/>
    </source>
</evidence>
<dbReference type="GO" id="GO:0000977">
    <property type="term" value="F:RNA polymerase II transcription regulatory region sequence-specific DNA binding"/>
    <property type="evidence" value="ECO:0007669"/>
    <property type="project" value="TreeGrafter"/>
</dbReference>
<dbReference type="SUPFAM" id="SSF57850">
    <property type="entry name" value="RING/U-box"/>
    <property type="match status" value="1"/>
</dbReference>
<evidence type="ECO:0000256" key="6">
    <source>
        <dbReference type="ARBA" id="ARBA00022833"/>
    </source>
</evidence>
<dbReference type="OrthoDB" id="6512771at2759"/>
<evidence type="ECO:0000313" key="14">
    <source>
        <dbReference type="Proteomes" id="UP000037923"/>
    </source>
</evidence>
<evidence type="ECO:0000256" key="2">
    <source>
        <dbReference type="ARBA" id="ARBA00007269"/>
    </source>
</evidence>
<comment type="similarity">
    <text evidence="2">Belongs to the NFX1 family.</text>
</comment>
<dbReference type="SMART" id="SM00438">
    <property type="entry name" value="ZnF_NFX"/>
    <property type="match status" value="9"/>
</dbReference>
<keyword evidence="14" id="KW-1185">Reference proteome</keyword>
<protein>
    <submittedName>
        <fullName evidence="13">Transcription factor-like protein</fullName>
    </submittedName>
</protein>
<dbReference type="CDD" id="cd06008">
    <property type="entry name" value="NF-X1-zinc-finger"/>
    <property type="match status" value="5"/>
</dbReference>
<dbReference type="PANTHER" id="PTHR12360">
    <property type="entry name" value="NUCLEAR TRANSCRIPTION FACTOR, X-BOX BINDING 1 NFX1"/>
    <property type="match status" value="1"/>
</dbReference>
<dbReference type="InterPro" id="IPR001841">
    <property type="entry name" value="Znf_RING"/>
</dbReference>
<proteinExistence type="inferred from homology"/>
<evidence type="ECO:0000256" key="3">
    <source>
        <dbReference type="ARBA" id="ARBA00022723"/>
    </source>
</evidence>
<keyword evidence="4" id="KW-0677">Repeat</keyword>
<gene>
    <name evidence="13" type="ORF">ABB37_04174</name>
</gene>
<dbReference type="GO" id="GO:0005634">
    <property type="term" value="C:nucleus"/>
    <property type="evidence" value="ECO:0007669"/>
    <property type="project" value="UniProtKB-SubCell"/>
</dbReference>
<dbReference type="PROSITE" id="PS50089">
    <property type="entry name" value="ZF_RING_2"/>
    <property type="match status" value="1"/>
</dbReference>
<feature type="domain" description="R3H" evidence="12">
    <location>
        <begin position="601"/>
        <end position="663"/>
    </location>
</feature>
<dbReference type="AlphaFoldDB" id="A0A0N0VFZ7"/>
<evidence type="ECO:0000256" key="1">
    <source>
        <dbReference type="ARBA" id="ARBA00004123"/>
    </source>
</evidence>
<dbReference type="Proteomes" id="UP000037923">
    <property type="component" value="Unassembled WGS sequence"/>
</dbReference>
<evidence type="ECO:0000259" key="11">
    <source>
        <dbReference type="PROSITE" id="PS50089"/>
    </source>
</evidence>
<dbReference type="InterPro" id="IPR036867">
    <property type="entry name" value="R3H_dom_sf"/>
</dbReference>
<dbReference type="PROSITE" id="PS51061">
    <property type="entry name" value="R3H"/>
    <property type="match status" value="1"/>
</dbReference>
<dbReference type="PANTHER" id="PTHR12360:SF12">
    <property type="entry name" value="TRANSCRIPTIONAL REPRESSOR NF-X1"/>
    <property type="match status" value="1"/>
</dbReference>
<dbReference type="SUPFAM" id="SSF82708">
    <property type="entry name" value="R3H domain"/>
    <property type="match status" value="1"/>
</dbReference>
<evidence type="ECO:0000256" key="7">
    <source>
        <dbReference type="ARBA" id="ARBA00023015"/>
    </source>
</evidence>
<sequence>MSTISDEAEQSLHLAEELKRELYDCPSCLEKVKLQQPIWSCTECFQIYHFSCIRRWGQVDRESDVFSCPHCRHTQPKPLVDHCFCGKVSKPKYDPMITPHSCGQTCERDRPFCAHKCPMQCHPGSCPRCQLLVGPVSCPCGATTYTYPCGQPDPETTCDHICGRLLSCGLHRCPMPCHHGPCMPCAKKVDLICYCGKSTQRRPCTQETSFVCGEVCGKALPCGNHTCTLLCHEGPCPPCPTDPSLVHTCPCGSMELSVQRVSCLDPIPSCGRRCEKMLPCGNHRCQRTCHAGDCPPCEVRVETSCRCRKVRKRLPCAESQHFTCAYECGTKLSCGRHRCKVICCVDRGKPQAEAHLCFQVCGKQLPCGHTCTELCHASLQCPPCSHIVTEPLRCRCGAEVLRPPQPCATQPPVCKRACPIKRLCGHPAGHQCHYGPCPPCQAPVQRTCPRHHTTVTLPCGATEVVCDAACEAELLCGHLCNRVCHTGPCVEEAHPCKQPCDRLYEECGHRCTKLCHGSGPCPPCSAFITCTCPCGRISERLPCHKVKERQESKGNKYVATVPCNDDCFFNRRLEALASLSKTKNEKYVYSLFLWECARRDPRAVQKVERQLSEFVEGKDQVVSLPPANSSSRALVHSLAKYFHVLSEGVDKEPQRSCLLTKTGSTGIPPVHLSSAVRDPQMDPLEFLTQRTKPSLKEKLCIVVAGAHVNEILITSLLSDLIGRFVVAPPEVDEDGQLSFLIGFTTQKRVEEALKRLEAANSQHTLCVARATS</sequence>
<feature type="domain" description="RING-type" evidence="11">
    <location>
        <begin position="25"/>
        <end position="72"/>
    </location>
</feature>
<comment type="caution">
    <text evidence="13">The sequence shown here is derived from an EMBL/GenBank/DDBJ whole genome shotgun (WGS) entry which is preliminary data.</text>
</comment>
<organism evidence="13 14">
    <name type="scientific">Leptomonas pyrrhocoris</name>
    <name type="common">Firebug parasite</name>
    <dbReference type="NCBI Taxonomy" id="157538"/>
    <lineage>
        <taxon>Eukaryota</taxon>
        <taxon>Discoba</taxon>
        <taxon>Euglenozoa</taxon>
        <taxon>Kinetoplastea</taxon>
        <taxon>Metakinetoplastina</taxon>
        <taxon>Trypanosomatida</taxon>
        <taxon>Trypanosomatidae</taxon>
        <taxon>Leishmaniinae</taxon>
        <taxon>Leptomonas</taxon>
    </lineage>
</organism>
<reference evidence="13 14" key="1">
    <citation type="submission" date="2015-07" db="EMBL/GenBank/DDBJ databases">
        <title>High-quality genome of monoxenous trypanosomatid Leptomonas pyrrhocoris.</title>
        <authorList>
            <person name="Flegontov P."/>
            <person name="Butenko A."/>
            <person name="Firsov S."/>
            <person name="Vlcek C."/>
            <person name="Logacheva M.D."/>
            <person name="Field M."/>
            <person name="Filatov D."/>
            <person name="Flegontova O."/>
            <person name="Gerasimov E."/>
            <person name="Jackson A.P."/>
            <person name="Kelly S."/>
            <person name="Opperdoes F."/>
            <person name="O'Reilly A."/>
            <person name="Votypka J."/>
            <person name="Yurchenko V."/>
            <person name="Lukes J."/>
        </authorList>
    </citation>
    <scope>NUCLEOTIDE SEQUENCE [LARGE SCALE GENOMIC DNA]</scope>
    <source>
        <strain evidence="13">H10</strain>
    </source>
</reference>
<dbReference type="InterPro" id="IPR034078">
    <property type="entry name" value="NFX1_fam"/>
</dbReference>
<keyword evidence="5 10" id="KW-0863">Zinc-finger</keyword>
<dbReference type="GO" id="GO:0008270">
    <property type="term" value="F:zinc ion binding"/>
    <property type="evidence" value="ECO:0007669"/>
    <property type="project" value="UniProtKB-KW"/>
</dbReference>
<evidence type="ECO:0000256" key="8">
    <source>
        <dbReference type="ARBA" id="ARBA00023163"/>
    </source>
</evidence>
<keyword evidence="3" id="KW-0479">Metal-binding</keyword>
<dbReference type="VEuPathDB" id="TriTrypDB:LpyrH10_06_5440"/>
<name>A0A0N0VFZ7_LEPPY</name>
<evidence type="ECO:0000313" key="13">
    <source>
        <dbReference type="EMBL" id="KPA81944.1"/>
    </source>
</evidence>
<dbReference type="InterPro" id="IPR000967">
    <property type="entry name" value="Znf_NFX1"/>
</dbReference>
<evidence type="ECO:0000259" key="12">
    <source>
        <dbReference type="PROSITE" id="PS51061"/>
    </source>
</evidence>
<dbReference type="RefSeq" id="XP_015660383.1">
    <property type="nucleotide sequence ID" value="XM_015801763.1"/>
</dbReference>
<keyword evidence="8" id="KW-0804">Transcription</keyword>
<evidence type="ECO:0000256" key="10">
    <source>
        <dbReference type="PROSITE-ProRule" id="PRU00175"/>
    </source>
</evidence>
<accession>A0A0N0VFZ7</accession>
<comment type="subcellular location">
    <subcellularLocation>
        <location evidence="1">Nucleus</location>
    </subcellularLocation>
</comment>
<dbReference type="CDD" id="cd02325">
    <property type="entry name" value="R3H"/>
    <property type="match status" value="1"/>
</dbReference>